<reference evidence="1" key="1">
    <citation type="submission" date="2019-08" db="EMBL/GenBank/DDBJ databases">
        <authorList>
            <person name="Kucharzyk K."/>
            <person name="Murdoch R.W."/>
            <person name="Higgins S."/>
            <person name="Loffler F."/>
        </authorList>
    </citation>
    <scope>NUCLEOTIDE SEQUENCE</scope>
</reference>
<gene>
    <name evidence="1" type="ORF">SDC9_193565</name>
</gene>
<name>A0A645I530_9ZZZZ</name>
<sequence length="130" mass="14517">MNGCAIFEVTWGLVDMPPISNIATHFALSVTALAIKALQTFPLNFGIRIFTWRISEDNIFDLLACSNSSCWKTVSGVTLEIDRDNENFYIARLIGFTLIHRRCADLIEGCFILSLIDLKKVIGRFGLTTA</sequence>
<dbReference type="AlphaFoldDB" id="A0A645I530"/>
<evidence type="ECO:0000313" key="1">
    <source>
        <dbReference type="EMBL" id="MPN45986.1"/>
    </source>
</evidence>
<protein>
    <submittedName>
        <fullName evidence="1">Uncharacterized protein</fullName>
    </submittedName>
</protein>
<organism evidence="1">
    <name type="scientific">bioreactor metagenome</name>
    <dbReference type="NCBI Taxonomy" id="1076179"/>
    <lineage>
        <taxon>unclassified sequences</taxon>
        <taxon>metagenomes</taxon>
        <taxon>ecological metagenomes</taxon>
    </lineage>
</organism>
<accession>A0A645I530</accession>
<proteinExistence type="predicted"/>
<comment type="caution">
    <text evidence="1">The sequence shown here is derived from an EMBL/GenBank/DDBJ whole genome shotgun (WGS) entry which is preliminary data.</text>
</comment>
<dbReference type="EMBL" id="VSSQ01106263">
    <property type="protein sequence ID" value="MPN45986.1"/>
    <property type="molecule type" value="Genomic_DNA"/>
</dbReference>